<dbReference type="AlphaFoldDB" id="A0A7X3FFZ4"/>
<evidence type="ECO:0000256" key="2">
    <source>
        <dbReference type="SAM" id="SignalP"/>
    </source>
</evidence>
<dbReference type="Gene3D" id="2.60.40.10">
    <property type="entry name" value="Immunoglobulins"/>
    <property type="match status" value="1"/>
</dbReference>
<evidence type="ECO:0000259" key="3">
    <source>
        <dbReference type="PROSITE" id="PS50853"/>
    </source>
</evidence>
<feature type="signal peptide" evidence="2">
    <location>
        <begin position="1"/>
        <end position="32"/>
    </location>
</feature>
<organism evidence="5 6">
    <name type="scientific">Paenibacillus lutrae</name>
    <dbReference type="NCBI Taxonomy" id="2078573"/>
    <lineage>
        <taxon>Bacteria</taxon>
        <taxon>Bacillati</taxon>
        <taxon>Bacillota</taxon>
        <taxon>Bacilli</taxon>
        <taxon>Bacillales</taxon>
        <taxon>Paenibacillaceae</taxon>
        <taxon>Paenibacillus</taxon>
    </lineage>
</organism>
<name>A0A7X3FFZ4_9BACL</name>
<dbReference type="InterPro" id="IPR036415">
    <property type="entry name" value="Lamin_tail_dom_sf"/>
</dbReference>
<evidence type="ECO:0000256" key="1">
    <source>
        <dbReference type="SAM" id="MobiDB-lite"/>
    </source>
</evidence>
<dbReference type="EMBL" id="RHLK01000002">
    <property type="protein sequence ID" value="MVO99070.1"/>
    <property type="molecule type" value="Genomic_DNA"/>
</dbReference>
<feature type="region of interest" description="Disordered" evidence="1">
    <location>
        <begin position="194"/>
        <end position="213"/>
    </location>
</feature>
<dbReference type="PROSITE" id="PS51841">
    <property type="entry name" value="LTD"/>
    <property type="match status" value="1"/>
</dbReference>
<dbReference type="Gene3D" id="2.60.40.1260">
    <property type="entry name" value="Lamin Tail domain"/>
    <property type="match status" value="1"/>
</dbReference>
<dbReference type="RefSeq" id="WP_157333736.1">
    <property type="nucleotide sequence ID" value="NZ_RHLK01000002.1"/>
</dbReference>
<protein>
    <submittedName>
        <fullName evidence="5">Lamin tail domain-containing protein</fullName>
    </submittedName>
</protein>
<sequence length="637" mass="68918">MRKLLRKQMVGALSLVLAATPLLLVTPKSAEAAVTSTAIPQLLITELIPDTSNFAGYDAFEYVEVYNNSSATVDLKNYAIKAGSWSSKISESYKLGPWETGVVWTRRGEISPLGKDAFNSYYFLSYASKHVPDNRLYVMEDVGGFTNSGTQTVTIINPDGTNAVTASYTATDVKEGKTITYRYPASGGTAMQKIAGSQEPTPGRVDPGQAPAKPKLDQLAPQAPAGLAAAAGGGEAALTWAANPESDVLQYNIYKNGSLEYTVPAAQTQFTASLLTGNVPVTFEVSAVDTSDNESARSAAVPVTPSHQQITQSERSVNPESSKYQALWNISSDGPVIPGLAQDAVPQGIGYYAANNWILTVSYMEDGRPGPLSIVDNTTGQLVKTVHLYNEDGTPYVGHAGGISVSRDNAWIASGKNVFQVRLADLINAQDNSEVRFAGRVPLPVKASYNSFADGVLWVGEFYESKSYPTDPSHHITNRDGVQQYAWTAGFRLDPVTDTFRSEKWNGDAATPAVPDYLLSTTDKVQGISFMENSIVLSQSYGRNNDSALYRYNNPLQEPAHATGTVGTTSVPLWFLDGQSAKATNSKLTIVPMSESIVPIGNELFVLLESGANTYRYTTTYVMDRMLKINWNQWDQM</sequence>
<proteinExistence type="predicted"/>
<evidence type="ECO:0000313" key="5">
    <source>
        <dbReference type="EMBL" id="MVO99070.1"/>
    </source>
</evidence>
<dbReference type="InterPro" id="IPR003961">
    <property type="entry name" value="FN3_dom"/>
</dbReference>
<dbReference type="InterPro" id="IPR001322">
    <property type="entry name" value="Lamin_tail_dom"/>
</dbReference>
<dbReference type="Proteomes" id="UP000490800">
    <property type="component" value="Unassembled WGS sequence"/>
</dbReference>
<evidence type="ECO:0000313" key="6">
    <source>
        <dbReference type="Proteomes" id="UP000490800"/>
    </source>
</evidence>
<feature type="domain" description="Fibronectin type-III" evidence="3">
    <location>
        <begin position="220"/>
        <end position="309"/>
    </location>
</feature>
<dbReference type="SUPFAM" id="SSF74853">
    <property type="entry name" value="Lamin A/C globular tail domain"/>
    <property type="match status" value="1"/>
</dbReference>
<feature type="domain" description="LTD" evidence="4">
    <location>
        <begin position="30"/>
        <end position="172"/>
    </location>
</feature>
<reference evidence="5 6" key="1">
    <citation type="journal article" date="2019" name="Microorganisms">
        <title>Paenibacillus lutrae sp. nov., A Chitinolytic Species Isolated from A River Otter in Castril Natural Park, Granada, Spain.</title>
        <authorList>
            <person name="Rodriguez M."/>
            <person name="Reina J.C."/>
            <person name="Bejar V."/>
            <person name="Llamas I."/>
        </authorList>
    </citation>
    <scope>NUCLEOTIDE SEQUENCE [LARGE SCALE GENOMIC DNA]</scope>
    <source>
        <strain evidence="5 6">N10</strain>
    </source>
</reference>
<keyword evidence="2" id="KW-0732">Signal</keyword>
<dbReference type="Pfam" id="PF00932">
    <property type="entry name" value="LTD"/>
    <property type="match status" value="1"/>
</dbReference>
<comment type="caution">
    <text evidence="5">The sequence shown here is derived from an EMBL/GenBank/DDBJ whole genome shotgun (WGS) entry which is preliminary data.</text>
</comment>
<keyword evidence="6" id="KW-1185">Reference proteome</keyword>
<feature type="chain" id="PRO_5031541456" evidence="2">
    <location>
        <begin position="33"/>
        <end position="637"/>
    </location>
</feature>
<gene>
    <name evidence="5" type="ORF">EDM21_05965</name>
</gene>
<dbReference type="OrthoDB" id="9772095at2"/>
<evidence type="ECO:0000259" key="4">
    <source>
        <dbReference type="PROSITE" id="PS51841"/>
    </source>
</evidence>
<dbReference type="InterPro" id="IPR013783">
    <property type="entry name" value="Ig-like_fold"/>
</dbReference>
<dbReference type="PROSITE" id="PS50853">
    <property type="entry name" value="FN3"/>
    <property type="match status" value="1"/>
</dbReference>
<accession>A0A7X3FFZ4</accession>